<name>A0A4U8YMM3_9BACT</name>
<keyword evidence="5" id="KW-0249">Electron transport</keyword>
<feature type="transmembrane region" description="Helical" evidence="6">
    <location>
        <begin position="215"/>
        <end position="235"/>
    </location>
</feature>
<dbReference type="InterPro" id="IPR007329">
    <property type="entry name" value="FMN-bd"/>
</dbReference>
<feature type="domain" description="FMN-binding" evidence="7">
    <location>
        <begin position="85"/>
        <end position="168"/>
    </location>
</feature>
<feature type="transmembrane region" description="Helical" evidence="6">
    <location>
        <begin position="255"/>
        <end position="272"/>
    </location>
</feature>
<dbReference type="AlphaFoldDB" id="A0A4U8YMM3"/>
<evidence type="ECO:0000313" key="9">
    <source>
        <dbReference type="Proteomes" id="UP000507962"/>
    </source>
</evidence>
<evidence type="ECO:0000256" key="1">
    <source>
        <dbReference type="ARBA" id="ARBA00022448"/>
    </source>
</evidence>
<proteinExistence type="predicted"/>
<dbReference type="Pfam" id="PF12801">
    <property type="entry name" value="Fer4_5"/>
    <property type="match status" value="2"/>
</dbReference>
<dbReference type="RefSeq" id="WP_180139838.1">
    <property type="nucleotide sequence ID" value="NZ_CAADHO010000003.1"/>
</dbReference>
<evidence type="ECO:0000256" key="5">
    <source>
        <dbReference type="ARBA" id="ARBA00022982"/>
    </source>
</evidence>
<keyword evidence="3" id="KW-0285">Flavoprotein</keyword>
<dbReference type="PANTHER" id="PTHR36118:SF1">
    <property type="entry name" value="ION-TRANSLOCATING OXIDOREDUCTASE COMPLEX SUBUNIT G"/>
    <property type="match status" value="1"/>
</dbReference>
<dbReference type="SMART" id="SM00900">
    <property type="entry name" value="FMN_bind"/>
    <property type="match status" value="1"/>
</dbReference>
<keyword evidence="4" id="KW-0288">FMN</keyword>
<accession>A0A4U8YMM3</accession>
<dbReference type="Pfam" id="PF04205">
    <property type="entry name" value="FMN_bind"/>
    <property type="match status" value="1"/>
</dbReference>
<gene>
    <name evidence="8" type="ORF">MSL71_20580</name>
</gene>
<dbReference type="GO" id="GO:0010181">
    <property type="term" value="F:FMN binding"/>
    <property type="evidence" value="ECO:0007669"/>
    <property type="project" value="InterPro"/>
</dbReference>
<keyword evidence="6" id="KW-0472">Membrane</keyword>
<evidence type="ECO:0000256" key="4">
    <source>
        <dbReference type="ARBA" id="ARBA00022643"/>
    </source>
</evidence>
<reference evidence="8 9" key="1">
    <citation type="submission" date="2019-03" db="EMBL/GenBank/DDBJ databases">
        <authorList>
            <person name="Nijsse B."/>
        </authorList>
    </citation>
    <scope>NUCLEOTIDE SEQUENCE [LARGE SCALE GENOMIC DNA]</scope>
    <source>
        <strain evidence="8">Desulfoluna butyratoxydans MSL71</strain>
    </source>
</reference>
<evidence type="ECO:0000256" key="2">
    <source>
        <dbReference type="ARBA" id="ARBA00022553"/>
    </source>
</evidence>
<keyword evidence="1" id="KW-0813">Transport</keyword>
<organism evidence="8 9">
    <name type="scientific">Desulfoluna butyratoxydans</name>
    <dbReference type="NCBI Taxonomy" id="231438"/>
    <lineage>
        <taxon>Bacteria</taxon>
        <taxon>Pseudomonadati</taxon>
        <taxon>Thermodesulfobacteriota</taxon>
        <taxon>Desulfobacteria</taxon>
        <taxon>Desulfobacterales</taxon>
        <taxon>Desulfolunaceae</taxon>
        <taxon>Desulfoluna</taxon>
    </lineage>
</organism>
<feature type="transmembrane region" description="Helical" evidence="6">
    <location>
        <begin position="306"/>
        <end position="326"/>
    </location>
</feature>
<dbReference type="InterPro" id="IPR017896">
    <property type="entry name" value="4Fe4S_Fe-S-bd"/>
</dbReference>
<dbReference type="Proteomes" id="UP000507962">
    <property type="component" value="Unassembled WGS sequence"/>
</dbReference>
<feature type="transmembrane region" description="Helical" evidence="6">
    <location>
        <begin position="346"/>
        <end position="363"/>
    </location>
</feature>
<keyword evidence="6" id="KW-1133">Transmembrane helix</keyword>
<feature type="transmembrane region" description="Helical" evidence="6">
    <location>
        <begin position="185"/>
        <end position="203"/>
    </location>
</feature>
<dbReference type="GO" id="GO:0009055">
    <property type="term" value="F:electron transfer activity"/>
    <property type="evidence" value="ECO:0007669"/>
    <property type="project" value="InterPro"/>
</dbReference>
<dbReference type="InterPro" id="IPR010209">
    <property type="entry name" value="Ion_transpt_RnfG/RsxG"/>
</dbReference>
<dbReference type="PANTHER" id="PTHR36118">
    <property type="entry name" value="ION-TRANSLOCATING OXIDOREDUCTASE COMPLEX SUBUNIT G"/>
    <property type="match status" value="1"/>
</dbReference>
<keyword evidence="6" id="KW-0812">Transmembrane</keyword>
<dbReference type="GO" id="GO:0005886">
    <property type="term" value="C:plasma membrane"/>
    <property type="evidence" value="ECO:0007669"/>
    <property type="project" value="InterPro"/>
</dbReference>
<evidence type="ECO:0000313" key="8">
    <source>
        <dbReference type="EMBL" id="VFQ44409.1"/>
    </source>
</evidence>
<keyword evidence="2" id="KW-0597">Phosphoprotein</keyword>
<protein>
    <submittedName>
        <fullName evidence="8">Fmn-binding</fullName>
    </submittedName>
</protein>
<evidence type="ECO:0000256" key="3">
    <source>
        <dbReference type="ARBA" id="ARBA00022630"/>
    </source>
</evidence>
<keyword evidence="9" id="KW-1185">Reference proteome</keyword>
<evidence type="ECO:0000259" key="7">
    <source>
        <dbReference type="SMART" id="SM00900"/>
    </source>
</evidence>
<dbReference type="GO" id="GO:0022900">
    <property type="term" value="P:electron transport chain"/>
    <property type="evidence" value="ECO:0007669"/>
    <property type="project" value="InterPro"/>
</dbReference>
<dbReference type="EMBL" id="CAADHO010000003">
    <property type="protein sequence ID" value="VFQ44409.1"/>
    <property type="molecule type" value="Genomic_DNA"/>
</dbReference>
<sequence>MIEKKKPACSHNSSRKRDRVLAVGTLLLIIAAWAAGFTLEHADTEPCLYQAMPGADRIEQTSQGSYAAYGADQLIGYIGVGEGTGYGGPMSVAVATDLDGKITGLAVIRHRETPEWFKRVQESDYFSCFIGKKFSDPFGLGDDIDGISGATYTSRAVARASLEGSRFVAENNLDLPVPARKPVQVVFGPPEGVLLVLFALGFLGRRKSFRYKKKVRWLSMLTGMIALGFMYTNPLTLSLVNKMLLGFWPDWHTHLYWYVLLGGILFCLISFGKNPYCEWFCPFGAAQECLGTIGGAKSHAVPRYKLFFTWTQRGLALAAILIAMVYRNPGISSYEIFGTLFDLKGSILQFFLLGLVVLASLFIRRPWCRYLCPIRPIESLIRFLRKWVKSNDSAKTQVP</sequence>
<evidence type="ECO:0000256" key="6">
    <source>
        <dbReference type="SAM" id="Phobius"/>
    </source>
</evidence>